<dbReference type="Proteomes" id="UP000604825">
    <property type="component" value="Unassembled WGS sequence"/>
</dbReference>
<dbReference type="AlphaFoldDB" id="A0A811NNA2"/>
<evidence type="ECO:0000256" key="1">
    <source>
        <dbReference type="SAM" id="MobiDB-lite"/>
    </source>
</evidence>
<feature type="region of interest" description="Disordered" evidence="1">
    <location>
        <begin position="1"/>
        <end position="53"/>
    </location>
</feature>
<sequence length="195" mass="20243">MASPEPAAQPSLAQEPPAAEQEGPPQPQEPVPGAEAENAEKAEGEEAEEEEEGECGFCLFMKAGGCRDTFVAWEECVEAAQKDGDDMVERCHETTANLKKCMDAHADYYAPVLRAEEAVNERAEAEAAAAKGKGGELATDAEIKEGVPQPAASSPPAAGVGNDAENKEEGVPQPAAFSPPPAGEAKKEAAVAEKV</sequence>
<evidence type="ECO:0000313" key="3">
    <source>
        <dbReference type="EMBL" id="CAD6226715.1"/>
    </source>
</evidence>
<accession>A0A811NNA2</accession>
<dbReference type="Gene3D" id="1.10.287.2900">
    <property type="match status" value="1"/>
</dbReference>
<organism evidence="3 4">
    <name type="scientific">Miscanthus lutarioriparius</name>
    <dbReference type="NCBI Taxonomy" id="422564"/>
    <lineage>
        <taxon>Eukaryota</taxon>
        <taxon>Viridiplantae</taxon>
        <taxon>Streptophyta</taxon>
        <taxon>Embryophyta</taxon>
        <taxon>Tracheophyta</taxon>
        <taxon>Spermatophyta</taxon>
        <taxon>Magnoliopsida</taxon>
        <taxon>Liliopsida</taxon>
        <taxon>Poales</taxon>
        <taxon>Poaceae</taxon>
        <taxon>PACMAD clade</taxon>
        <taxon>Panicoideae</taxon>
        <taxon>Andropogonodae</taxon>
        <taxon>Andropogoneae</taxon>
        <taxon>Saccharinae</taxon>
        <taxon>Miscanthus</taxon>
    </lineage>
</organism>
<name>A0A811NNA2_9POAL</name>
<feature type="compositionally biased region" description="Low complexity" evidence="1">
    <location>
        <begin position="1"/>
        <end position="23"/>
    </location>
</feature>
<dbReference type="EMBL" id="CAJGYO010000004">
    <property type="protein sequence ID" value="CAD6226715.1"/>
    <property type="molecule type" value="Genomic_DNA"/>
</dbReference>
<feature type="compositionally biased region" description="Basic and acidic residues" evidence="1">
    <location>
        <begin position="184"/>
        <end position="195"/>
    </location>
</feature>
<protein>
    <recommendedName>
        <fullName evidence="2">GCK domain-containing protein</fullName>
    </recommendedName>
</protein>
<reference evidence="3" key="1">
    <citation type="submission" date="2020-10" db="EMBL/GenBank/DDBJ databases">
        <authorList>
            <person name="Han B."/>
            <person name="Lu T."/>
            <person name="Zhao Q."/>
            <person name="Huang X."/>
            <person name="Zhao Y."/>
        </authorList>
    </citation>
    <scope>NUCLEOTIDE SEQUENCE</scope>
</reference>
<gene>
    <name evidence="3" type="ORF">NCGR_LOCUS18466</name>
</gene>
<dbReference type="InterPro" id="IPR012891">
    <property type="entry name" value="GCK_dom"/>
</dbReference>
<feature type="compositionally biased region" description="Low complexity" evidence="1">
    <location>
        <begin position="148"/>
        <end position="158"/>
    </location>
</feature>
<dbReference type="PANTHER" id="PTHR34357">
    <property type="entry name" value="F7A19.14 PROTEIN-RELATED"/>
    <property type="match status" value="1"/>
</dbReference>
<dbReference type="Pfam" id="PF07802">
    <property type="entry name" value="GCK"/>
    <property type="match status" value="1"/>
</dbReference>
<dbReference type="OrthoDB" id="2148418at2759"/>
<evidence type="ECO:0000313" key="4">
    <source>
        <dbReference type="Proteomes" id="UP000604825"/>
    </source>
</evidence>
<keyword evidence="4" id="KW-1185">Reference proteome</keyword>
<comment type="caution">
    <text evidence="3">The sequence shown here is derived from an EMBL/GenBank/DDBJ whole genome shotgun (WGS) entry which is preliminary data.</text>
</comment>
<dbReference type="SMART" id="SM01227">
    <property type="entry name" value="GCK"/>
    <property type="match status" value="1"/>
</dbReference>
<evidence type="ECO:0000259" key="2">
    <source>
        <dbReference type="SMART" id="SM01227"/>
    </source>
</evidence>
<proteinExistence type="predicted"/>
<feature type="domain" description="GCK" evidence="2">
    <location>
        <begin position="53"/>
        <end position="127"/>
    </location>
</feature>
<dbReference type="PANTHER" id="PTHR34357:SF2">
    <property type="entry name" value="F26F24.3-RELATED"/>
    <property type="match status" value="1"/>
</dbReference>
<feature type="region of interest" description="Disordered" evidence="1">
    <location>
        <begin position="126"/>
        <end position="195"/>
    </location>
</feature>